<dbReference type="AlphaFoldDB" id="A0A0C2JL29"/>
<feature type="transmembrane region" description="Helical" evidence="1">
    <location>
        <begin position="105"/>
        <end position="129"/>
    </location>
</feature>
<feature type="transmembrane region" description="Helical" evidence="1">
    <location>
        <begin position="250"/>
        <end position="270"/>
    </location>
</feature>
<dbReference type="Pfam" id="PF01757">
    <property type="entry name" value="Acyl_transf_3"/>
    <property type="match status" value="1"/>
</dbReference>
<gene>
    <name evidence="3" type="ORF">LP52_06850</name>
</gene>
<name>A0A0C2JL29_9ACTN</name>
<keyword evidence="3" id="KW-0012">Acyltransferase</keyword>
<dbReference type="InterPro" id="IPR050623">
    <property type="entry name" value="Glucan_succinyl_AcylTrfase"/>
</dbReference>
<keyword evidence="1" id="KW-0812">Transmembrane</keyword>
<dbReference type="PANTHER" id="PTHR36927">
    <property type="entry name" value="BLR4337 PROTEIN"/>
    <property type="match status" value="1"/>
</dbReference>
<keyword evidence="3" id="KW-0808">Transferase</keyword>
<feature type="transmembrane region" description="Helical" evidence="1">
    <location>
        <begin position="219"/>
        <end position="238"/>
    </location>
</feature>
<feature type="domain" description="Acyltransferase 3" evidence="2">
    <location>
        <begin position="1"/>
        <end position="332"/>
    </location>
</feature>
<evidence type="ECO:0000259" key="2">
    <source>
        <dbReference type="Pfam" id="PF01757"/>
    </source>
</evidence>
<dbReference type="GO" id="GO:0016747">
    <property type="term" value="F:acyltransferase activity, transferring groups other than amino-acyl groups"/>
    <property type="evidence" value="ECO:0007669"/>
    <property type="project" value="InterPro"/>
</dbReference>
<keyword evidence="4" id="KW-1185">Reference proteome</keyword>
<keyword evidence="1" id="KW-0472">Membrane</keyword>
<dbReference type="STRING" id="183763.LP52_06850"/>
<comment type="caution">
    <text evidence="3">The sequence shown here is derived from an EMBL/GenBank/DDBJ whole genome shotgun (WGS) entry which is preliminary data.</text>
</comment>
<evidence type="ECO:0000256" key="1">
    <source>
        <dbReference type="SAM" id="Phobius"/>
    </source>
</evidence>
<organism evidence="3 4">
    <name type="scientific">Streptomonospora alba</name>
    <dbReference type="NCBI Taxonomy" id="183763"/>
    <lineage>
        <taxon>Bacteria</taxon>
        <taxon>Bacillati</taxon>
        <taxon>Actinomycetota</taxon>
        <taxon>Actinomycetes</taxon>
        <taxon>Streptosporangiales</taxon>
        <taxon>Nocardiopsidaceae</taxon>
        <taxon>Streptomonospora</taxon>
    </lineage>
</organism>
<sequence length="346" mass="37642">MLVVLHHAAMAYSTIPSWYYTDPGSGLIDVFVALNQTFSMGFFFLISGFFTPGSHDSKGARTFLRGRLVRLGVPLAAYLLLLHPALHLGTYLGDSSPEPYWRFYLATWGLGPMWFLEVLLVFSLVYALVRRIRPPRPTVPAPAHSAAMPGPAAVIGFLAVLAAATYLWRIAVPVDATWQVTGLPTPGYLPQYALMFAAGVLAFRKGWLNTVPRWAGRAGACAAVAMAPVYILLMGTMYEESLVPGSWQSLMVAAVESTLAVSAVLALLALFQRLFNRRTVGGAFLSDQAYAVYFLHPLVIVGLNYGLSPWEVPAVADFAVVAALCLPLCWGAAYLLRRLPGAKRVF</sequence>
<feature type="transmembrane region" description="Helical" evidence="1">
    <location>
        <begin position="27"/>
        <end position="50"/>
    </location>
</feature>
<evidence type="ECO:0000313" key="4">
    <source>
        <dbReference type="Proteomes" id="UP000031675"/>
    </source>
</evidence>
<keyword evidence="1" id="KW-1133">Transmembrane helix</keyword>
<feature type="transmembrane region" description="Helical" evidence="1">
    <location>
        <begin position="290"/>
        <end position="308"/>
    </location>
</feature>
<feature type="transmembrane region" description="Helical" evidence="1">
    <location>
        <begin position="150"/>
        <end position="168"/>
    </location>
</feature>
<accession>A0A0C2JL29</accession>
<proteinExistence type="predicted"/>
<protein>
    <submittedName>
        <fullName evidence="3">Acyltransferase</fullName>
    </submittedName>
</protein>
<dbReference type="InterPro" id="IPR002656">
    <property type="entry name" value="Acyl_transf_3_dom"/>
</dbReference>
<reference evidence="4" key="1">
    <citation type="journal article" date="2015" name="Chem. Biol.">
        <title>Structure, bioactivity, and resistance mechanism of streptomonomicin, an unusual lasso Peptide from an understudied halophilic actinomycete.</title>
        <authorList>
            <person name="Metelev M."/>
            <person name="Tietz J.I."/>
            <person name="Melby J.O."/>
            <person name="Blair P.M."/>
            <person name="Zhu L."/>
            <person name="Livnat I."/>
            <person name="Severinov K."/>
            <person name="Mitchell D.A."/>
        </authorList>
    </citation>
    <scope>NUCLEOTIDE SEQUENCE [LARGE SCALE GENOMIC DNA]</scope>
    <source>
        <strain evidence="4">YIM 90003</strain>
    </source>
</reference>
<dbReference type="EMBL" id="JROO01000010">
    <property type="protein sequence ID" value="KIH99625.1"/>
    <property type="molecule type" value="Genomic_DNA"/>
</dbReference>
<feature type="transmembrane region" description="Helical" evidence="1">
    <location>
        <begin position="314"/>
        <end position="336"/>
    </location>
</feature>
<feature type="transmembrane region" description="Helical" evidence="1">
    <location>
        <begin position="188"/>
        <end position="207"/>
    </location>
</feature>
<dbReference type="Proteomes" id="UP000031675">
    <property type="component" value="Unassembled WGS sequence"/>
</dbReference>
<feature type="transmembrane region" description="Helical" evidence="1">
    <location>
        <begin position="71"/>
        <end position="93"/>
    </location>
</feature>
<evidence type="ECO:0000313" key="3">
    <source>
        <dbReference type="EMBL" id="KIH99625.1"/>
    </source>
</evidence>
<dbReference type="PANTHER" id="PTHR36927:SF4">
    <property type="entry name" value="BLR5718 PROTEIN"/>
    <property type="match status" value="1"/>
</dbReference>